<keyword evidence="3" id="KW-1185">Reference proteome</keyword>
<accession>A0AAD7RI14</accession>
<dbReference type="AlphaFoldDB" id="A0AAD7RI14"/>
<dbReference type="EMBL" id="JAINUG010000268">
    <property type="protein sequence ID" value="KAJ8384616.1"/>
    <property type="molecule type" value="Genomic_DNA"/>
</dbReference>
<protein>
    <submittedName>
        <fullName evidence="2">Uncharacterized protein</fullName>
    </submittedName>
</protein>
<sequence length="93" mass="10116">MQELMVAVQQMVIGHSPGIDGVCRLAHLRQAGGCGLVTPQELVELLGVHSLRVLERVLGNVQWTLPGRELEERTSHLEGVSPFPSGESDYGSR</sequence>
<dbReference type="Proteomes" id="UP001221898">
    <property type="component" value="Unassembled WGS sequence"/>
</dbReference>
<evidence type="ECO:0000256" key="1">
    <source>
        <dbReference type="SAM" id="MobiDB-lite"/>
    </source>
</evidence>
<feature type="region of interest" description="Disordered" evidence="1">
    <location>
        <begin position="73"/>
        <end position="93"/>
    </location>
</feature>
<gene>
    <name evidence="2" type="ORF">AAFF_G00200530</name>
</gene>
<organism evidence="2 3">
    <name type="scientific">Aldrovandia affinis</name>
    <dbReference type="NCBI Taxonomy" id="143900"/>
    <lineage>
        <taxon>Eukaryota</taxon>
        <taxon>Metazoa</taxon>
        <taxon>Chordata</taxon>
        <taxon>Craniata</taxon>
        <taxon>Vertebrata</taxon>
        <taxon>Euteleostomi</taxon>
        <taxon>Actinopterygii</taxon>
        <taxon>Neopterygii</taxon>
        <taxon>Teleostei</taxon>
        <taxon>Notacanthiformes</taxon>
        <taxon>Halosauridae</taxon>
        <taxon>Aldrovandia</taxon>
    </lineage>
</organism>
<evidence type="ECO:0000313" key="2">
    <source>
        <dbReference type="EMBL" id="KAJ8384616.1"/>
    </source>
</evidence>
<name>A0AAD7RI14_9TELE</name>
<reference evidence="2" key="1">
    <citation type="journal article" date="2023" name="Science">
        <title>Genome structures resolve the early diversification of teleost fishes.</title>
        <authorList>
            <person name="Parey E."/>
            <person name="Louis A."/>
            <person name="Montfort J."/>
            <person name="Bouchez O."/>
            <person name="Roques C."/>
            <person name="Iampietro C."/>
            <person name="Lluch J."/>
            <person name="Castinel A."/>
            <person name="Donnadieu C."/>
            <person name="Desvignes T."/>
            <person name="Floi Bucao C."/>
            <person name="Jouanno E."/>
            <person name="Wen M."/>
            <person name="Mejri S."/>
            <person name="Dirks R."/>
            <person name="Jansen H."/>
            <person name="Henkel C."/>
            <person name="Chen W.J."/>
            <person name="Zahm M."/>
            <person name="Cabau C."/>
            <person name="Klopp C."/>
            <person name="Thompson A.W."/>
            <person name="Robinson-Rechavi M."/>
            <person name="Braasch I."/>
            <person name="Lecointre G."/>
            <person name="Bobe J."/>
            <person name="Postlethwait J.H."/>
            <person name="Berthelot C."/>
            <person name="Roest Crollius H."/>
            <person name="Guiguen Y."/>
        </authorList>
    </citation>
    <scope>NUCLEOTIDE SEQUENCE</scope>
    <source>
        <strain evidence="2">NC1722</strain>
    </source>
</reference>
<evidence type="ECO:0000313" key="3">
    <source>
        <dbReference type="Proteomes" id="UP001221898"/>
    </source>
</evidence>
<comment type="caution">
    <text evidence="2">The sequence shown here is derived from an EMBL/GenBank/DDBJ whole genome shotgun (WGS) entry which is preliminary data.</text>
</comment>
<proteinExistence type="predicted"/>